<feature type="transmembrane region" description="Helical" evidence="8">
    <location>
        <begin position="197"/>
        <end position="216"/>
    </location>
</feature>
<evidence type="ECO:0000256" key="5">
    <source>
        <dbReference type="ARBA" id="ARBA00022692"/>
    </source>
</evidence>
<feature type="transmembrane region" description="Helical" evidence="8">
    <location>
        <begin position="34"/>
        <end position="56"/>
    </location>
</feature>
<keyword evidence="6 8" id="KW-1133">Transmembrane helix</keyword>
<keyword evidence="10" id="KW-1185">Reference proteome</keyword>
<dbReference type="InterPro" id="IPR002781">
    <property type="entry name" value="TM_pro_TauE-like"/>
</dbReference>
<evidence type="ECO:0000256" key="4">
    <source>
        <dbReference type="ARBA" id="ARBA00022475"/>
    </source>
</evidence>
<dbReference type="Pfam" id="PF01925">
    <property type="entry name" value="TauE"/>
    <property type="match status" value="1"/>
</dbReference>
<protein>
    <recommendedName>
        <fullName evidence="8">Probable membrane transporter protein</fullName>
    </recommendedName>
</protein>
<evidence type="ECO:0000256" key="8">
    <source>
        <dbReference type="RuleBase" id="RU363041"/>
    </source>
</evidence>
<dbReference type="EMBL" id="JBHUER010000003">
    <property type="protein sequence ID" value="MFD1702495.1"/>
    <property type="molecule type" value="Genomic_DNA"/>
</dbReference>
<dbReference type="Proteomes" id="UP001597308">
    <property type="component" value="Unassembled WGS sequence"/>
</dbReference>
<comment type="caution">
    <text evidence="9">The sequence shown here is derived from an EMBL/GenBank/DDBJ whole genome shotgun (WGS) entry which is preliminary data.</text>
</comment>
<feature type="transmembrane region" description="Helical" evidence="8">
    <location>
        <begin position="76"/>
        <end position="95"/>
    </location>
</feature>
<feature type="transmembrane region" description="Helical" evidence="8">
    <location>
        <begin position="133"/>
        <end position="157"/>
    </location>
</feature>
<dbReference type="RefSeq" id="WP_378797846.1">
    <property type="nucleotide sequence ID" value="NZ_JBHUER010000003.1"/>
</dbReference>
<evidence type="ECO:0000256" key="7">
    <source>
        <dbReference type="ARBA" id="ARBA00023136"/>
    </source>
</evidence>
<dbReference type="PANTHER" id="PTHR30269:SF32">
    <property type="entry name" value="MEMBRANE TRANSPORTER PROTEIN-RELATED"/>
    <property type="match status" value="1"/>
</dbReference>
<keyword evidence="5 8" id="KW-0812">Transmembrane</keyword>
<evidence type="ECO:0000313" key="10">
    <source>
        <dbReference type="Proteomes" id="UP001597308"/>
    </source>
</evidence>
<evidence type="ECO:0000256" key="3">
    <source>
        <dbReference type="ARBA" id="ARBA00022448"/>
    </source>
</evidence>
<comment type="similarity">
    <text evidence="2 8">Belongs to the 4-toluene sulfonate uptake permease (TSUP) (TC 2.A.102) family.</text>
</comment>
<keyword evidence="3" id="KW-0813">Transport</keyword>
<dbReference type="PANTHER" id="PTHR30269">
    <property type="entry name" value="TRANSMEMBRANE PROTEIN YFCA"/>
    <property type="match status" value="1"/>
</dbReference>
<evidence type="ECO:0000256" key="6">
    <source>
        <dbReference type="ARBA" id="ARBA00022989"/>
    </source>
</evidence>
<gene>
    <name evidence="9" type="ORF">ACFSCV_05685</name>
</gene>
<evidence type="ECO:0000256" key="2">
    <source>
        <dbReference type="ARBA" id="ARBA00009142"/>
    </source>
</evidence>
<name>A0ABW4K380_9HYPH</name>
<accession>A0ABW4K380</accession>
<keyword evidence="4 8" id="KW-1003">Cell membrane</keyword>
<feature type="transmembrane region" description="Helical" evidence="8">
    <location>
        <begin position="228"/>
        <end position="248"/>
    </location>
</feature>
<reference evidence="10" key="1">
    <citation type="journal article" date="2019" name="Int. J. Syst. Evol. Microbiol.">
        <title>The Global Catalogue of Microorganisms (GCM) 10K type strain sequencing project: providing services to taxonomists for standard genome sequencing and annotation.</title>
        <authorList>
            <consortium name="The Broad Institute Genomics Platform"/>
            <consortium name="The Broad Institute Genome Sequencing Center for Infectious Disease"/>
            <person name="Wu L."/>
            <person name="Ma J."/>
        </authorList>
    </citation>
    <scope>NUCLEOTIDE SEQUENCE [LARGE SCALE GENOMIC DNA]</scope>
    <source>
        <strain evidence="10">KCTC 23707</strain>
    </source>
</reference>
<dbReference type="InterPro" id="IPR052017">
    <property type="entry name" value="TSUP"/>
</dbReference>
<comment type="subcellular location">
    <subcellularLocation>
        <location evidence="1 8">Cell membrane</location>
        <topology evidence="1 8">Multi-pass membrane protein</topology>
    </subcellularLocation>
</comment>
<keyword evidence="7 8" id="KW-0472">Membrane</keyword>
<evidence type="ECO:0000256" key="1">
    <source>
        <dbReference type="ARBA" id="ARBA00004651"/>
    </source>
</evidence>
<feature type="transmembrane region" description="Helical" evidence="8">
    <location>
        <begin position="101"/>
        <end position="121"/>
    </location>
</feature>
<sequence>MPDLAPPFLAFAFLTFCLAGLVKGVTGMGLPTVAMGLLAAVMPPATAAALLLLPSLVTNLWQLAAGPDPLGAVRRFWPMMAGVAVATTAAAGALSGDDARLASAALGGVLALYAALGLSGWRPTLRERAGRRLAAPVGLVTGAVTGATGVFVIPAVPYLQALGLEKEELVQALGLSFTVSTLALGAGLALHGGLPAPAIGGSAAALIPAGLGMAAGTKLRRVIAPETFRTLFFAGLLALGLYLAATAAG</sequence>
<evidence type="ECO:0000313" key="9">
    <source>
        <dbReference type="EMBL" id="MFD1702495.1"/>
    </source>
</evidence>
<proteinExistence type="inferred from homology"/>
<organism evidence="9 10">
    <name type="scientific">Methylopila henanensis</name>
    <dbReference type="NCBI Taxonomy" id="873516"/>
    <lineage>
        <taxon>Bacteria</taxon>
        <taxon>Pseudomonadati</taxon>
        <taxon>Pseudomonadota</taxon>
        <taxon>Alphaproteobacteria</taxon>
        <taxon>Hyphomicrobiales</taxon>
        <taxon>Methylopilaceae</taxon>
        <taxon>Methylopila</taxon>
    </lineage>
</organism>